<feature type="transmembrane region" description="Helical" evidence="2">
    <location>
        <begin position="144"/>
        <end position="169"/>
    </location>
</feature>
<gene>
    <name evidence="3" type="ORF">SAMN05660976_01076</name>
</gene>
<feature type="transmembrane region" description="Helical" evidence="2">
    <location>
        <begin position="343"/>
        <end position="367"/>
    </location>
</feature>
<feature type="transmembrane region" description="Helical" evidence="2">
    <location>
        <begin position="251"/>
        <end position="274"/>
    </location>
</feature>
<feature type="transmembrane region" description="Helical" evidence="2">
    <location>
        <begin position="216"/>
        <end position="239"/>
    </location>
</feature>
<sequence>MSKERFILFSLPPKRPTGRSHRALLVWGLLVVAANLRPSLTGVGPLLDRVQAELELAPAVAGLLSTLPLLAFAVMSPVVPRLAAQWGPERLLWAALVVLTLGIAVRWAPAAIGLFSGTVLIGAGIAVGNVLLPSLIKRDFPTRVGLLTSAYATVMGAVAAVASGVAVPISQVAPGGWHTALGCWIVLALVAVVLWLPQLRTSRPASEAIRRHRLPWGSALAWAVTAFMGLQSLGFYVVVTWLPQVLQDSGVSAAAAGWLLFLFQAVAVLTSLAVPAALRWARDQRAVATVSSVVLLAGYLGLLAAPGWALLWSVVLGLGGGACLVLALAFLSLRAQDATVAGALSAMAQSIGYLLAAAGPVIFGLLHTVGSGWQVPIILMCVAAAGQVIVAMVAGRGTVASSDGQAPERAPSPAPDRAPSPGQ</sequence>
<feature type="transmembrane region" description="Helical" evidence="2">
    <location>
        <begin position="286"/>
        <end position="304"/>
    </location>
</feature>
<name>A0A1H7JDX0_9ACTN</name>
<dbReference type="InterPro" id="IPR052524">
    <property type="entry name" value="MFS_Cyanate_Porter"/>
</dbReference>
<reference evidence="3 4" key="1">
    <citation type="submission" date="2016-10" db="EMBL/GenBank/DDBJ databases">
        <authorList>
            <person name="de Groot N.N."/>
        </authorList>
    </citation>
    <scope>NUCLEOTIDE SEQUENCE [LARGE SCALE GENOMIC DNA]</scope>
    <source>
        <strain evidence="3 4">DSM 43357</strain>
    </source>
</reference>
<protein>
    <submittedName>
        <fullName evidence="3">MFS transporter, CP family, cyanate transporter</fullName>
    </submittedName>
</protein>
<feature type="transmembrane region" description="Helical" evidence="2">
    <location>
        <begin position="91"/>
        <end position="108"/>
    </location>
</feature>
<dbReference type="AlphaFoldDB" id="A0A1H7JDX0"/>
<dbReference type="STRING" id="46177.SAMN05660976_01076"/>
<proteinExistence type="predicted"/>
<dbReference type="Pfam" id="PF07690">
    <property type="entry name" value="MFS_1"/>
    <property type="match status" value="1"/>
</dbReference>
<dbReference type="CDD" id="cd17339">
    <property type="entry name" value="MFS_NIMT_CynX_like"/>
    <property type="match status" value="1"/>
</dbReference>
<dbReference type="Proteomes" id="UP000198953">
    <property type="component" value="Unassembled WGS sequence"/>
</dbReference>
<dbReference type="PANTHER" id="PTHR23523">
    <property type="match status" value="1"/>
</dbReference>
<evidence type="ECO:0000313" key="4">
    <source>
        <dbReference type="Proteomes" id="UP000198953"/>
    </source>
</evidence>
<evidence type="ECO:0000256" key="1">
    <source>
        <dbReference type="SAM" id="MobiDB-lite"/>
    </source>
</evidence>
<feature type="transmembrane region" description="Helical" evidence="2">
    <location>
        <begin position="175"/>
        <end position="196"/>
    </location>
</feature>
<keyword evidence="2" id="KW-0472">Membrane</keyword>
<evidence type="ECO:0000313" key="3">
    <source>
        <dbReference type="EMBL" id="SEK72120.1"/>
    </source>
</evidence>
<keyword evidence="2" id="KW-1133">Transmembrane helix</keyword>
<feature type="region of interest" description="Disordered" evidence="1">
    <location>
        <begin position="400"/>
        <end position="423"/>
    </location>
</feature>
<feature type="transmembrane region" description="Helical" evidence="2">
    <location>
        <begin position="114"/>
        <end position="132"/>
    </location>
</feature>
<dbReference type="InterPro" id="IPR011701">
    <property type="entry name" value="MFS"/>
</dbReference>
<feature type="transmembrane region" description="Helical" evidence="2">
    <location>
        <begin position="373"/>
        <end position="394"/>
    </location>
</feature>
<feature type="transmembrane region" description="Helical" evidence="2">
    <location>
        <begin position="57"/>
        <end position="79"/>
    </location>
</feature>
<feature type="compositionally biased region" description="Pro residues" evidence="1">
    <location>
        <begin position="410"/>
        <end position="423"/>
    </location>
</feature>
<dbReference type="EMBL" id="FOBF01000002">
    <property type="protein sequence ID" value="SEK72120.1"/>
    <property type="molecule type" value="Genomic_DNA"/>
</dbReference>
<dbReference type="OrthoDB" id="5317164at2"/>
<dbReference type="RefSeq" id="WP_091098699.1">
    <property type="nucleotide sequence ID" value="NZ_FOBF01000002.1"/>
</dbReference>
<keyword evidence="4" id="KW-1185">Reference proteome</keyword>
<dbReference type="SUPFAM" id="SSF103473">
    <property type="entry name" value="MFS general substrate transporter"/>
    <property type="match status" value="1"/>
</dbReference>
<keyword evidence="2" id="KW-0812">Transmembrane</keyword>
<dbReference type="PANTHER" id="PTHR23523:SF2">
    <property type="entry name" value="2-NITROIMIDAZOLE TRANSPORTER"/>
    <property type="match status" value="1"/>
</dbReference>
<accession>A0A1H7JDX0</accession>
<dbReference type="Gene3D" id="1.20.1250.20">
    <property type="entry name" value="MFS general substrate transporter like domains"/>
    <property type="match status" value="1"/>
</dbReference>
<evidence type="ECO:0000256" key="2">
    <source>
        <dbReference type="SAM" id="Phobius"/>
    </source>
</evidence>
<organism evidence="3 4">
    <name type="scientific">Nonomuraea pusilla</name>
    <dbReference type="NCBI Taxonomy" id="46177"/>
    <lineage>
        <taxon>Bacteria</taxon>
        <taxon>Bacillati</taxon>
        <taxon>Actinomycetota</taxon>
        <taxon>Actinomycetes</taxon>
        <taxon>Streptosporangiales</taxon>
        <taxon>Streptosporangiaceae</taxon>
        <taxon>Nonomuraea</taxon>
    </lineage>
</organism>
<dbReference type="InterPro" id="IPR036259">
    <property type="entry name" value="MFS_trans_sf"/>
</dbReference>
<dbReference type="GO" id="GO:0022857">
    <property type="term" value="F:transmembrane transporter activity"/>
    <property type="evidence" value="ECO:0007669"/>
    <property type="project" value="InterPro"/>
</dbReference>
<feature type="transmembrane region" description="Helical" evidence="2">
    <location>
        <begin position="310"/>
        <end position="331"/>
    </location>
</feature>